<dbReference type="EMBL" id="CAXHTB010000016">
    <property type="protein sequence ID" value="CAL0322995.1"/>
    <property type="molecule type" value="Genomic_DNA"/>
</dbReference>
<accession>A0AAV1XPE5</accession>
<evidence type="ECO:0000313" key="1">
    <source>
        <dbReference type="EMBL" id="CAL0322995.1"/>
    </source>
</evidence>
<name>A0AAV1XPE5_LUPLU</name>
<proteinExistence type="predicted"/>
<protein>
    <submittedName>
        <fullName evidence="1">Uncharacterized protein</fullName>
    </submittedName>
</protein>
<gene>
    <name evidence="1" type="ORF">LLUT_LOCUS24055</name>
</gene>
<keyword evidence="2" id="KW-1185">Reference proteome</keyword>
<reference evidence="1 2" key="1">
    <citation type="submission" date="2024-03" db="EMBL/GenBank/DDBJ databases">
        <authorList>
            <person name="Martinez-Hernandez J."/>
        </authorList>
    </citation>
    <scope>NUCLEOTIDE SEQUENCE [LARGE SCALE GENOMIC DNA]</scope>
</reference>
<comment type="caution">
    <text evidence="1">The sequence shown here is derived from an EMBL/GenBank/DDBJ whole genome shotgun (WGS) entry which is preliminary data.</text>
</comment>
<evidence type="ECO:0000313" key="2">
    <source>
        <dbReference type="Proteomes" id="UP001497480"/>
    </source>
</evidence>
<sequence>MSNFYMLGSRIQDGILGQFYGTRIITFNRDLFQFKTKVLKLLLHPKDLSATHTSGNVFCFGNGQSNKSLLFTVPCN</sequence>
<organism evidence="1 2">
    <name type="scientific">Lupinus luteus</name>
    <name type="common">European yellow lupine</name>
    <dbReference type="NCBI Taxonomy" id="3873"/>
    <lineage>
        <taxon>Eukaryota</taxon>
        <taxon>Viridiplantae</taxon>
        <taxon>Streptophyta</taxon>
        <taxon>Embryophyta</taxon>
        <taxon>Tracheophyta</taxon>
        <taxon>Spermatophyta</taxon>
        <taxon>Magnoliopsida</taxon>
        <taxon>eudicotyledons</taxon>
        <taxon>Gunneridae</taxon>
        <taxon>Pentapetalae</taxon>
        <taxon>rosids</taxon>
        <taxon>fabids</taxon>
        <taxon>Fabales</taxon>
        <taxon>Fabaceae</taxon>
        <taxon>Papilionoideae</taxon>
        <taxon>50 kb inversion clade</taxon>
        <taxon>genistoids sensu lato</taxon>
        <taxon>core genistoids</taxon>
        <taxon>Genisteae</taxon>
        <taxon>Lupinus</taxon>
    </lineage>
</organism>
<dbReference type="Proteomes" id="UP001497480">
    <property type="component" value="Unassembled WGS sequence"/>
</dbReference>
<dbReference type="AlphaFoldDB" id="A0AAV1XPE5"/>